<comment type="caution">
    <text evidence="2">The sequence shown here is derived from an EMBL/GenBank/DDBJ whole genome shotgun (WGS) entry which is preliminary data.</text>
</comment>
<dbReference type="Proteomes" id="UP001251085">
    <property type="component" value="Unassembled WGS sequence"/>
</dbReference>
<keyword evidence="3" id="KW-1185">Reference proteome</keyword>
<feature type="compositionally biased region" description="Basic and acidic residues" evidence="1">
    <location>
        <begin position="9"/>
        <end position="73"/>
    </location>
</feature>
<proteinExistence type="predicted"/>
<feature type="region of interest" description="Disordered" evidence="1">
    <location>
        <begin position="1"/>
        <end position="113"/>
    </location>
</feature>
<reference evidence="3" key="1">
    <citation type="submission" date="2023-07" db="EMBL/GenBank/DDBJ databases">
        <title>Characterization of two Paracoccaceae strains isolated from Phycosphere and proposal of Xinfangfangia lacusdiani sp. nov.</title>
        <authorList>
            <person name="Deng Y."/>
            <person name="Zhang Y.Q."/>
        </authorList>
    </citation>
    <scope>NUCLEOTIDE SEQUENCE [LARGE SCALE GENOMIC DNA]</scope>
    <source>
        <strain evidence="3">CPCC 101403</strain>
    </source>
</reference>
<gene>
    <name evidence="2" type="ORF">RM190_07090</name>
</gene>
<dbReference type="RefSeq" id="WP_311758710.1">
    <property type="nucleotide sequence ID" value="NZ_JAVRQI010000004.1"/>
</dbReference>
<evidence type="ECO:0000313" key="2">
    <source>
        <dbReference type="EMBL" id="MDT1061618.1"/>
    </source>
</evidence>
<sequence>MTEVNELAESGKKKTSGDDKVLPRASNAEDKIAKRLARQAEKRSERAAERAQRQAQRQAEREARRAAREKPEAARTVADAPAKPGKAIRVDAATRDRGKKPAQSEKAPKTEPLAPQRFNILIVAQHGRLAREASLFAASLRRNAPDWKGRLIVAEPRPEGAWAGMATLLDPNERKALEGFGAEILPFTARHFGAAYPHGNKIEALELLPAGEPFVFFDSDTIVTGRLDRVGFDFSRPSASMRRTGTWPEPPLYGPDFNAIWKSLYDRFGLEFAGSLDLDHHDNHWERYLYFNAGWFFGPDPQEFGRRFLEWSQQVRDAPGEALACQSLDPWLDQVVLPLVIHSLGGGRPGPALAGLDGDVTCHYRNLSLLYAREAEDTVALVEELIADPMIAPLFAQDDAANRLVRDGEGRGVIRPMFPQAADQPEQPIRHQLKRAGLWFR</sequence>
<accession>A0ABU3EBL1</accession>
<organism evidence="2 3">
    <name type="scientific">Paracoccus broussonetiae</name>
    <dbReference type="NCBI Taxonomy" id="3075834"/>
    <lineage>
        <taxon>Bacteria</taxon>
        <taxon>Pseudomonadati</taxon>
        <taxon>Pseudomonadota</taxon>
        <taxon>Alphaproteobacteria</taxon>
        <taxon>Rhodobacterales</taxon>
        <taxon>Paracoccaceae</taxon>
        <taxon>Paracoccus</taxon>
    </lineage>
</organism>
<evidence type="ECO:0000256" key="1">
    <source>
        <dbReference type="SAM" id="MobiDB-lite"/>
    </source>
</evidence>
<dbReference type="EMBL" id="JAVRQI010000004">
    <property type="protein sequence ID" value="MDT1061618.1"/>
    <property type="molecule type" value="Genomic_DNA"/>
</dbReference>
<protein>
    <recommendedName>
        <fullName evidence="4">Glycosyl transferase</fullName>
    </recommendedName>
</protein>
<evidence type="ECO:0008006" key="4">
    <source>
        <dbReference type="Google" id="ProtNLM"/>
    </source>
</evidence>
<name>A0ABU3EBL1_9RHOB</name>
<evidence type="ECO:0000313" key="3">
    <source>
        <dbReference type="Proteomes" id="UP001251085"/>
    </source>
</evidence>